<dbReference type="GO" id="GO:0009081">
    <property type="term" value="P:branched-chain amino acid metabolic process"/>
    <property type="evidence" value="ECO:0007669"/>
    <property type="project" value="InterPro"/>
</dbReference>
<evidence type="ECO:0000256" key="4">
    <source>
        <dbReference type="ARBA" id="ARBA00022679"/>
    </source>
</evidence>
<comment type="cofactor">
    <cofactor evidence="1">
        <name>pyridoxal 5'-phosphate</name>
        <dbReference type="ChEBI" id="CHEBI:597326"/>
    </cofactor>
</comment>
<dbReference type="Gene3D" id="3.30.470.10">
    <property type="match status" value="1"/>
</dbReference>
<reference evidence="7" key="1">
    <citation type="submission" date="2021-05" db="EMBL/GenBank/DDBJ databases">
        <title>The genome of the haptophyte Pavlova lutheri (Diacronema luteri, Pavlovales) - a model for lipid biosynthesis in eukaryotic algae.</title>
        <authorList>
            <person name="Hulatt C.J."/>
            <person name="Posewitz M.C."/>
        </authorList>
    </citation>
    <scope>NUCLEOTIDE SEQUENCE</scope>
    <source>
        <strain evidence="7">NIVA-4/92</strain>
    </source>
</reference>
<comment type="caution">
    <text evidence="7">The sequence shown here is derived from an EMBL/GenBank/DDBJ whole genome shotgun (WGS) entry which is preliminary data.</text>
</comment>
<dbReference type="InterPro" id="IPR036038">
    <property type="entry name" value="Aminotransferase-like"/>
</dbReference>
<organism evidence="7 8">
    <name type="scientific">Diacronema lutheri</name>
    <name type="common">Unicellular marine alga</name>
    <name type="synonym">Monochrysis lutheri</name>
    <dbReference type="NCBI Taxonomy" id="2081491"/>
    <lineage>
        <taxon>Eukaryota</taxon>
        <taxon>Haptista</taxon>
        <taxon>Haptophyta</taxon>
        <taxon>Pavlovophyceae</taxon>
        <taxon>Pavlovales</taxon>
        <taxon>Pavlovaceae</taxon>
        <taxon>Diacronema</taxon>
    </lineage>
</organism>
<sequence>MPSVLSRRLTGARAFSRPAIGSANLDWRTLGFGPRPTAAVVKYEYERGAWDAGTESAQPTVELHLFSHVLNFGQSIFEGLKAFHTADGRVCLFNPACNAARLRSGAARLMLPSVPDALFFEGLERTVRANAAYLPPYGSGGALYIRPVLFGHGPLMAIAPAPRFTLAFISTPVGAFFDGALRGKRALVRDDFDRAAPRGTGGFKVAGNYAPDMLVSQGTHERGFDVSLFLDAKTQTMIEEFSVANFVAVAADGSIVSPSSPSVLPSCTRSVVLRLARELGLRAHEREIAWAEVSSLKEVAACGTAVVLTPMSSITRGEQVVEFASHPTVQRLYDAVVQTQTGERPDSLGLLHEVTL</sequence>
<name>A0A8J5XRG0_DIALT</name>
<evidence type="ECO:0000256" key="6">
    <source>
        <dbReference type="PIRSR" id="PIRSR006468-1"/>
    </source>
</evidence>
<gene>
    <name evidence="7" type="ORF">KFE25_012592</name>
</gene>
<dbReference type="PIRSF" id="PIRSF006468">
    <property type="entry name" value="BCAT1"/>
    <property type="match status" value="1"/>
</dbReference>
<dbReference type="Proteomes" id="UP000751190">
    <property type="component" value="Unassembled WGS sequence"/>
</dbReference>
<keyword evidence="8" id="KW-1185">Reference proteome</keyword>
<dbReference type="PANTHER" id="PTHR42825:SF2">
    <property type="entry name" value="BRANCHED-CHAIN-AMINO-ACID AMINOTRANSFERASE 3, CHLOROPLASTIC-RELATED"/>
    <property type="match status" value="1"/>
</dbReference>
<evidence type="ECO:0000256" key="2">
    <source>
        <dbReference type="ARBA" id="ARBA00009320"/>
    </source>
</evidence>
<dbReference type="InterPro" id="IPR005786">
    <property type="entry name" value="B_amino_transII"/>
</dbReference>
<dbReference type="GO" id="GO:0004084">
    <property type="term" value="F:branched-chain-amino-acid transaminase activity"/>
    <property type="evidence" value="ECO:0007669"/>
    <property type="project" value="InterPro"/>
</dbReference>
<dbReference type="NCBIfam" id="NF009897">
    <property type="entry name" value="PRK13357.1"/>
    <property type="match status" value="1"/>
</dbReference>
<comment type="similarity">
    <text evidence="2">Belongs to the class-IV pyridoxal-phosphate-dependent aminotransferase family.</text>
</comment>
<dbReference type="InterPro" id="IPR043131">
    <property type="entry name" value="BCAT-like_N"/>
</dbReference>
<dbReference type="EMBL" id="JAGTXO010000011">
    <property type="protein sequence ID" value="KAG8465229.1"/>
    <property type="molecule type" value="Genomic_DNA"/>
</dbReference>
<evidence type="ECO:0008006" key="9">
    <source>
        <dbReference type="Google" id="ProtNLM"/>
    </source>
</evidence>
<protein>
    <recommendedName>
        <fullName evidence="9">Branched-chain-amino-acid transaminase</fullName>
    </recommendedName>
</protein>
<evidence type="ECO:0000313" key="7">
    <source>
        <dbReference type="EMBL" id="KAG8465229.1"/>
    </source>
</evidence>
<keyword evidence="3" id="KW-0032">Aminotransferase</keyword>
<dbReference type="OMA" id="LKWSDQA"/>
<feature type="modified residue" description="N6-(pyridoxal phosphate)lysine" evidence="6">
    <location>
        <position position="204"/>
    </location>
</feature>
<proteinExistence type="inferred from homology"/>
<accession>A0A8J5XRG0</accession>
<dbReference type="InterPro" id="IPR001544">
    <property type="entry name" value="Aminotrans_IV"/>
</dbReference>
<dbReference type="InterPro" id="IPR043132">
    <property type="entry name" value="BCAT-like_C"/>
</dbReference>
<evidence type="ECO:0000256" key="1">
    <source>
        <dbReference type="ARBA" id="ARBA00001933"/>
    </source>
</evidence>
<dbReference type="AlphaFoldDB" id="A0A8J5XRG0"/>
<keyword evidence="4" id="KW-0808">Transferase</keyword>
<evidence type="ECO:0000256" key="5">
    <source>
        <dbReference type="ARBA" id="ARBA00022898"/>
    </source>
</evidence>
<dbReference type="Pfam" id="PF01063">
    <property type="entry name" value="Aminotran_4"/>
    <property type="match status" value="1"/>
</dbReference>
<keyword evidence="5" id="KW-0663">Pyridoxal phosphate</keyword>
<dbReference type="OrthoDB" id="409992at2759"/>
<dbReference type="Gene3D" id="3.20.10.10">
    <property type="entry name" value="D-amino Acid Aminotransferase, subunit A, domain 2"/>
    <property type="match status" value="1"/>
</dbReference>
<evidence type="ECO:0000256" key="3">
    <source>
        <dbReference type="ARBA" id="ARBA00022576"/>
    </source>
</evidence>
<dbReference type="SUPFAM" id="SSF56752">
    <property type="entry name" value="D-aminoacid aminotransferase-like PLP-dependent enzymes"/>
    <property type="match status" value="1"/>
</dbReference>
<evidence type="ECO:0000313" key="8">
    <source>
        <dbReference type="Proteomes" id="UP000751190"/>
    </source>
</evidence>
<dbReference type="PANTHER" id="PTHR42825">
    <property type="entry name" value="AMINO ACID AMINOTRANSFERASE"/>
    <property type="match status" value="1"/>
</dbReference>
<dbReference type="NCBIfam" id="TIGR01123">
    <property type="entry name" value="ilvE_II"/>
    <property type="match status" value="1"/>
</dbReference>